<dbReference type="Pfam" id="PF05016">
    <property type="entry name" value="ParE_toxin"/>
    <property type="match status" value="1"/>
</dbReference>
<evidence type="ECO:0000313" key="2">
    <source>
        <dbReference type="EMBL" id="AGK05630.1"/>
    </source>
</evidence>
<sequence length="72" mass="8554">MVAFDELLEHLKQFPETGVQVHPIGVRRLVMKKFPYKIFYIADPDAIFVVAVAHERRHPEYWLHRLDEPGQK</sequence>
<dbReference type="EMBL" id="CP005385">
    <property type="protein sequence ID" value="AGK05630.1"/>
    <property type="molecule type" value="Genomic_DNA"/>
</dbReference>
<keyword evidence="1" id="KW-1277">Toxin-antitoxin system</keyword>
<dbReference type="KEGG" id="mre:K649_11700"/>
<dbReference type="InterPro" id="IPR035093">
    <property type="entry name" value="RelE/ParE_toxin_dom_sf"/>
</dbReference>
<dbReference type="OrthoDB" id="278204at2"/>
<dbReference type="Gene3D" id="3.30.2310.20">
    <property type="entry name" value="RelE-like"/>
    <property type="match status" value="1"/>
</dbReference>
<reference evidence="2 3" key="1">
    <citation type="submission" date="2013-04" db="EMBL/GenBank/DDBJ databases">
        <authorList>
            <person name="Chin J."/>
            <person name="Alexander D.H."/>
            <person name="Marks P."/>
            <person name="Korlach J."/>
            <person name="Clum A."/>
            <person name="Copeland A."/>
        </authorList>
    </citation>
    <scope>NUCLEOTIDE SEQUENCE [LARGE SCALE GENOMIC DNA]</scope>
    <source>
        <strain evidence="3">ATCC 35948 / DSM 1279 / VKM B-1258 / 21</strain>
    </source>
</reference>
<protein>
    <submittedName>
        <fullName evidence="2">Plasmid stabilization system</fullName>
    </submittedName>
</protein>
<accession>M9XC59</accession>
<evidence type="ECO:0000256" key="1">
    <source>
        <dbReference type="ARBA" id="ARBA00022649"/>
    </source>
</evidence>
<organism evidence="2 3">
    <name type="scientific">Meiothermus ruber (strain ATCC 35948 / DSM 1279 / VKM B-1258 / 21)</name>
    <name type="common">Thermus ruber</name>
    <dbReference type="NCBI Taxonomy" id="504728"/>
    <lineage>
        <taxon>Bacteria</taxon>
        <taxon>Thermotogati</taxon>
        <taxon>Deinococcota</taxon>
        <taxon>Deinococci</taxon>
        <taxon>Thermales</taxon>
        <taxon>Thermaceae</taxon>
        <taxon>Meiothermus</taxon>
    </lineage>
</organism>
<proteinExistence type="predicted"/>
<dbReference type="AlphaFoldDB" id="M9XC59"/>
<dbReference type="InterPro" id="IPR007712">
    <property type="entry name" value="RelE/ParE_toxin"/>
</dbReference>
<name>M9XC59_MEIRD</name>
<dbReference type="Proteomes" id="UP000013026">
    <property type="component" value="Chromosome"/>
</dbReference>
<gene>
    <name evidence="2" type="ORF">K649_11700</name>
</gene>
<evidence type="ECO:0000313" key="3">
    <source>
        <dbReference type="Proteomes" id="UP000013026"/>
    </source>
</evidence>
<dbReference type="PATRIC" id="fig|504728.9.peg.2410"/>